<dbReference type="SUPFAM" id="SSF53850">
    <property type="entry name" value="Periplasmic binding protein-like II"/>
    <property type="match status" value="1"/>
</dbReference>
<dbReference type="Gene3D" id="3.40.190.10">
    <property type="entry name" value="Periplasmic binding protein-like II"/>
    <property type="match status" value="2"/>
</dbReference>
<evidence type="ECO:0000313" key="3">
    <source>
        <dbReference type="EMBL" id="MFG1373962.1"/>
    </source>
</evidence>
<dbReference type="EMBL" id="JBAFVH010000009">
    <property type="protein sequence ID" value="MFG1373962.1"/>
    <property type="molecule type" value="Genomic_DNA"/>
</dbReference>
<dbReference type="Pfam" id="PF00497">
    <property type="entry name" value="SBP_bac_3"/>
    <property type="match status" value="1"/>
</dbReference>
<keyword evidence="1" id="KW-0732">Signal</keyword>
<accession>A0ABW6ZYX2</accession>
<gene>
    <name evidence="3" type="ORF">V5F32_17430</name>
</gene>
<dbReference type="RefSeq" id="WP_393993641.1">
    <property type="nucleotide sequence ID" value="NZ_JBAFVH010000009.1"/>
</dbReference>
<dbReference type="PANTHER" id="PTHR35936:SF35">
    <property type="entry name" value="L-CYSTINE-BINDING PROTEIN TCYJ"/>
    <property type="match status" value="1"/>
</dbReference>
<dbReference type="Proteomes" id="UP001604002">
    <property type="component" value="Unassembled WGS sequence"/>
</dbReference>
<proteinExistence type="predicted"/>
<evidence type="ECO:0000313" key="4">
    <source>
        <dbReference type="Proteomes" id="UP001604002"/>
    </source>
</evidence>
<reference evidence="3 4" key="1">
    <citation type="submission" date="2024-02" db="EMBL/GenBank/DDBJ databases">
        <title>Expansion and revision of Xanthobacter and proposal of Roseixanthobacter gen. nov.</title>
        <authorList>
            <person name="Soltysiak M.P.M."/>
            <person name="Jalihal A."/>
            <person name="Ory A."/>
            <person name="Chrisophersen C."/>
            <person name="Lee A.D."/>
            <person name="Boulton J."/>
            <person name="Springer M."/>
        </authorList>
    </citation>
    <scope>NUCLEOTIDE SEQUENCE [LARGE SCALE GENOMIC DNA]</scope>
    <source>
        <strain evidence="3 4">23A</strain>
    </source>
</reference>
<evidence type="ECO:0000256" key="1">
    <source>
        <dbReference type="ARBA" id="ARBA00022729"/>
    </source>
</evidence>
<evidence type="ECO:0000259" key="2">
    <source>
        <dbReference type="SMART" id="SM00062"/>
    </source>
</evidence>
<name>A0ABW6ZYX2_9HYPH</name>
<organism evidence="3 4">
    <name type="scientific">Xanthobacter oligotrophicus</name>
    <dbReference type="NCBI Taxonomy" id="2607286"/>
    <lineage>
        <taxon>Bacteria</taxon>
        <taxon>Pseudomonadati</taxon>
        <taxon>Pseudomonadota</taxon>
        <taxon>Alphaproteobacteria</taxon>
        <taxon>Hyphomicrobiales</taxon>
        <taxon>Xanthobacteraceae</taxon>
        <taxon>Xanthobacter</taxon>
    </lineage>
</organism>
<sequence length="327" mass="35031">MALPVLIARLRAVVAGRGVIPGGQIVGSLGRRLCVALALATLPWVAQAQQPPGPSPVWGPVRGGQVSGAGAGGVSVPNFWNVERRLERPDAARLPKELRFVTTDDYPPFNFLNSDGVLSGFNVDLARAICAELGVTCVLQAAAFDTLADSVEQGRAEAAIAGLTATPQSRAALDFSERYLGTPARFVGKRQETLSAATPENVAAKKVAVVSRTAHEAYLRSFFNEAAIRPYPDLKAAQEALKGGQVDLLFGDGITLALWLNGADSASCCRFVGGPFTESRFFGDGFSVAVKEGNDTLRHAMDFALQRIWEKGVYTDLYLRWFPIGFY</sequence>
<feature type="domain" description="Solute-binding protein family 3/N-terminal" evidence="2">
    <location>
        <begin position="97"/>
        <end position="325"/>
    </location>
</feature>
<dbReference type="PANTHER" id="PTHR35936">
    <property type="entry name" value="MEMBRANE-BOUND LYTIC MUREIN TRANSGLYCOSYLASE F"/>
    <property type="match status" value="1"/>
</dbReference>
<protein>
    <submittedName>
        <fullName evidence="3">Transporter substrate-binding domain-containing protein</fullName>
    </submittedName>
</protein>
<comment type="caution">
    <text evidence="3">The sequence shown here is derived from an EMBL/GenBank/DDBJ whole genome shotgun (WGS) entry which is preliminary data.</text>
</comment>
<dbReference type="InterPro" id="IPR001638">
    <property type="entry name" value="Solute-binding_3/MltF_N"/>
</dbReference>
<keyword evidence="4" id="KW-1185">Reference proteome</keyword>
<dbReference type="SMART" id="SM00062">
    <property type="entry name" value="PBPb"/>
    <property type="match status" value="1"/>
</dbReference>